<dbReference type="Proteomes" id="UP000187209">
    <property type="component" value="Unassembled WGS sequence"/>
</dbReference>
<reference evidence="1 2" key="1">
    <citation type="submission" date="2016-11" db="EMBL/GenBank/DDBJ databases">
        <title>The macronuclear genome of Stentor coeruleus: a giant cell with tiny introns.</title>
        <authorList>
            <person name="Slabodnick M."/>
            <person name="Ruby J.G."/>
            <person name="Reiff S.B."/>
            <person name="Swart E.C."/>
            <person name="Gosai S."/>
            <person name="Prabakaran S."/>
            <person name="Witkowska E."/>
            <person name="Larue G.E."/>
            <person name="Fisher S."/>
            <person name="Freeman R.M."/>
            <person name="Gunawardena J."/>
            <person name="Chu W."/>
            <person name="Stover N.A."/>
            <person name="Gregory B.D."/>
            <person name="Nowacki M."/>
            <person name="Derisi J."/>
            <person name="Roy S.W."/>
            <person name="Marshall W.F."/>
            <person name="Sood P."/>
        </authorList>
    </citation>
    <scope>NUCLEOTIDE SEQUENCE [LARGE SCALE GENOMIC DNA]</scope>
    <source>
        <strain evidence="1">WM001</strain>
    </source>
</reference>
<organism evidence="1 2">
    <name type="scientific">Stentor coeruleus</name>
    <dbReference type="NCBI Taxonomy" id="5963"/>
    <lineage>
        <taxon>Eukaryota</taxon>
        <taxon>Sar</taxon>
        <taxon>Alveolata</taxon>
        <taxon>Ciliophora</taxon>
        <taxon>Postciliodesmatophora</taxon>
        <taxon>Heterotrichea</taxon>
        <taxon>Heterotrichida</taxon>
        <taxon>Stentoridae</taxon>
        <taxon>Stentor</taxon>
    </lineage>
</organism>
<sequence length="225" mass="25781">MWKNNKILLEKIEKLETNVICLGNDLKETFAKKNLYEQKARSPTRSCSQQDFGDWKVKIDKQVQILEKNMKSKPDKSEIKSILHEVNEKLHSRIQNLATGETFKRPSYLAKPIADENSKTQTRGSIFSKNYNFELSFSNKILAENNICGDALEKSQEAVVVPEALDEKVVYLENKMKKLEKDLLLKVAIKDVCTLLDMKANIEDVNVALTQIHRELDIKVNKGSL</sequence>
<comment type="caution">
    <text evidence="1">The sequence shown here is derived from an EMBL/GenBank/DDBJ whole genome shotgun (WGS) entry which is preliminary data.</text>
</comment>
<evidence type="ECO:0000313" key="1">
    <source>
        <dbReference type="EMBL" id="OMJ85842.1"/>
    </source>
</evidence>
<accession>A0A1R2CA16</accession>
<keyword evidence="2" id="KW-1185">Reference proteome</keyword>
<evidence type="ECO:0000313" key="2">
    <source>
        <dbReference type="Proteomes" id="UP000187209"/>
    </source>
</evidence>
<dbReference type="EMBL" id="MPUH01000224">
    <property type="protein sequence ID" value="OMJ85842.1"/>
    <property type="molecule type" value="Genomic_DNA"/>
</dbReference>
<dbReference type="AlphaFoldDB" id="A0A1R2CA16"/>
<dbReference type="OrthoDB" id="65833at2759"/>
<protein>
    <submittedName>
        <fullName evidence="1">Uncharacterized protein</fullName>
    </submittedName>
</protein>
<name>A0A1R2CA16_9CILI</name>
<gene>
    <name evidence="1" type="ORF">SteCoe_12756</name>
</gene>
<proteinExistence type="predicted"/>